<dbReference type="InterPro" id="IPR020493">
    <property type="entry name" value="Uncharacterised_HI0310"/>
</dbReference>
<gene>
    <name evidence="1" type="ORF">CEP48_02245</name>
</gene>
<reference evidence="1" key="1">
    <citation type="submission" date="2017-06" db="EMBL/GenBank/DDBJ databases">
        <title>Genome sequencing of pathogenic and non-pathogenic strains within Bisgaard taxon 40.</title>
        <authorList>
            <person name="Ladner J.T."/>
            <person name="Lovett S.P."/>
            <person name="Koroleva G."/>
            <person name="Lorch J.M."/>
        </authorList>
    </citation>
    <scope>NUCLEOTIDE SEQUENCE</scope>
    <source>
        <strain evidence="1">27576-1-I1</strain>
    </source>
</reference>
<name>A0A8E3MHY2_9PAST</name>
<evidence type="ECO:0000313" key="2">
    <source>
        <dbReference type="Proteomes" id="UP000955338"/>
    </source>
</evidence>
<evidence type="ECO:0000313" key="1">
    <source>
        <dbReference type="EMBL" id="QDJ15534.1"/>
    </source>
</evidence>
<accession>A0A8E3MHY2</accession>
<dbReference type="Proteomes" id="UP000955338">
    <property type="component" value="Chromosome"/>
</dbReference>
<organism evidence="1 2">
    <name type="scientific">Mergibacter septicus</name>
    <dbReference type="NCBI Taxonomy" id="221402"/>
    <lineage>
        <taxon>Bacteria</taxon>
        <taxon>Pseudomonadati</taxon>
        <taxon>Pseudomonadota</taxon>
        <taxon>Gammaproteobacteria</taxon>
        <taxon>Pasteurellales</taxon>
        <taxon>Pasteurellaceae</taxon>
        <taxon>Mergibacter</taxon>
    </lineage>
</organism>
<protein>
    <submittedName>
        <fullName evidence="1">Uncharacterized protein</fullName>
    </submittedName>
</protein>
<dbReference type="AlphaFoldDB" id="A0A8E3MHY2"/>
<sequence length="88" mass="9900">MPFTSLANNTPQTNKPQLPNQCVRLFAETKNLIEEAAQQPGTHPEIPQIQNQLLASQNKILTLKLEDQIKSCDRGLIALNHLKQKNDD</sequence>
<proteinExistence type="predicted"/>
<dbReference type="EMBL" id="CP022011">
    <property type="protein sequence ID" value="QDJ15534.1"/>
    <property type="molecule type" value="Genomic_DNA"/>
</dbReference>
<dbReference type="Pfam" id="PF17274">
    <property type="entry name" value="DUF5339"/>
    <property type="match status" value="1"/>
</dbReference>
<keyword evidence="2" id="KW-1185">Reference proteome</keyword>